<organism evidence="8 9">
    <name type="scientific">Chlorella ohadii</name>
    <dbReference type="NCBI Taxonomy" id="2649997"/>
    <lineage>
        <taxon>Eukaryota</taxon>
        <taxon>Viridiplantae</taxon>
        <taxon>Chlorophyta</taxon>
        <taxon>core chlorophytes</taxon>
        <taxon>Trebouxiophyceae</taxon>
        <taxon>Chlorellales</taxon>
        <taxon>Chlorellaceae</taxon>
        <taxon>Chlorella clade</taxon>
        <taxon>Chlorella</taxon>
    </lineage>
</organism>
<dbReference type="Pfam" id="PF16550">
    <property type="entry name" value="RPN13_C"/>
    <property type="match status" value="1"/>
</dbReference>
<evidence type="ECO:0000313" key="9">
    <source>
        <dbReference type="Proteomes" id="UP001205105"/>
    </source>
</evidence>
<dbReference type="Gene3D" id="2.30.29.70">
    <property type="entry name" value="Proteasomal ubiquitin receptor Rpn13/ADRM1"/>
    <property type="match status" value="1"/>
</dbReference>
<dbReference type="EMBL" id="JADXDR010000095">
    <property type="protein sequence ID" value="KAI7839776.1"/>
    <property type="molecule type" value="Genomic_DNA"/>
</dbReference>
<dbReference type="InterPro" id="IPR044867">
    <property type="entry name" value="DEUBAD_dom"/>
</dbReference>
<evidence type="ECO:0000256" key="5">
    <source>
        <dbReference type="ARBA" id="ARBA00023242"/>
    </source>
</evidence>
<name>A0AAD5DP96_9CHLO</name>
<evidence type="ECO:0000256" key="4">
    <source>
        <dbReference type="ARBA" id="ARBA00022942"/>
    </source>
</evidence>
<proteinExistence type="predicted"/>
<evidence type="ECO:0000259" key="6">
    <source>
        <dbReference type="PROSITE" id="PS51916"/>
    </source>
</evidence>
<dbReference type="PANTHER" id="PTHR12225">
    <property type="entry name" value="ADHESION REGULATING MOLECULE 1 110 KDA CELL MEMBRANE GLYCOPROTEIN"/>
    <property type="match status" value="1"/>
</dbReference>
<evidence type="ECO:0008006" key="10">
    <source>
        <dbReference type="Google" id="ProtNLM"/>
    </source>
</evidence>
<evidence type="ECO:0000256" key="2">
    <source>
        <dbReference type="ARBA" id="ARBA00004496"/>
    </source>
</evidence>
<sequence>MGLMALTDGRLVADPRKGTLRVCQDEAGLSHLCWHERDAAGAAAAEPAVDLVIIPGESTFSKIPGRRVFELRFPEEKERNMFFWAQEPSADEDETYVAAVNAALNAEEDGDAMDAELPAVPAVPAVPAAAAAPSAAPAAAVGGAAAGGGGSATISASNLAAALGSILSGAAARQGGMAAMADPGPTLGDVLKPEALGPLLASEEMVARLAPYLPEEHRSAAAIRELVSTPQFRHQLDLFSHALMTGQLDTSQFGLPAGGFGVLDFLRSIQTQADQKKAAGGQQQPAQQQ</sequence>
<dbReference type="Pfam" id="PF04683">
    <property type="entry name" value="Rpn13_ADRM1_Pru"/>
    <property type="match status" value="1"/>
</dbReference>
<feature type="domain" description="DEUBAD" evidence="6">
    <location>
        <begin position="178"/>
        <end position="279"/>
    </location>
</feature>
<evidence type="ECO:0000256" key="1">
    <source>
        <dbReference type="ARBA" id="ARBA00004123"/>
    </source>
</evidence>
<dbReference type="GO" id="GO:0005634">
    <property type="term" value="C:nucleus"/>
    <property type="evidence" value="ECO:0007669"/>
    <property type="project" value="UniProtKB-SubCell"/>
</dbReference>
<dbReference type="GO" id="GO:0005737">
    <property type="term" value="C:cytoplasm"/>
    <property type="evidence" value="ECO:0007669"/>
    <property type="project" value="UniProtKB-SubCell"/>
</dbReference>
<dbReference type="InterPro" id="IPR038633">
    <property type="entry name" value="Rpn13/ADRM1_Pru_sf"/>
</dbReference>
<dbReference type="InterPro" id="IPR006773">
    <property type="entry name" value="Rpn13/ADRM1"/>
</dbReference>
<comment type="caution">
    <text evidence="8">The sequence shown here is derived from an EMBL/GenBank/DDBJ whole genome shotgun (WGS) entry which is preliminary data.</text>
</comment>
<dbReference type="GO" id="GO:0008541">
    <property type="term" value="C:proteasome regulatory particle, lid subcomplex"/>
    <property type="evidence" value="ECO:0007669"/>
    <property type="project" value="TreeGrafter"/>
</dbReference>
<evidence type="ECO:0000313" key="8">
    <source>
        <dbReference type="EMBL" id="KAI7839776.1"/>
    </source>
</evidence>
<evidence type="ECO:0000256" key="3">
    <source>
        <dbReference type="ARBA" id="ARBA00022490"/>
    </source>
</evidence>
<keyword evidence="3" id="KW-0963">Cytoplasm</keyword>
<dbReference type="AlphaFoldDB" id="A0AAD5DP96"/>
<dbReference type="Proteomes" id="UP001205105">
    <property type="component" value="Unassembled WGS sequence"/>
</dbReference>
<dbReference type="Gene3D" id="1.10.2020.20">
    <property type="match status" value="1"/>
</dbReference>
<accession>A0AAD5DP96</accession>
<comment type="subcellular location">
    <subcellularLocation>
        <location evidence="2">Cytoplasm</location>
    </subcellularLocation>
    <subcellularLocation>
        <location evidence="1">Nucleus</location>
    </subcellularLocation>
</comment>
<dbReference type="GO" id="GO:0070628">
    <property type="term" value="F:proteasome binding"/>
    <property type="evidence" value="ECO:0007669"/>
    <property type="project" value="TreeGrafter"/>
</dbReference>
<dbReference type="PROSITE" id="PS51917">
    <property type="entry name" value="PRU"/>
    <property type="match status" value="1"/>
</dbReference>
<dbReference type="InterPro" id="IPR038108">
    <property type="entry name" value="RPN13_DEUBAD_sf"/>
</dbReference>
<feature type="domain" description="Pru" evidence="7">
    <location>
        <begin position="1"/>
        <end position="107"/>
    </location>
</feature>
<keyword evidence="9" id="KW-1185">Reference proteome</keyword>
<gene>
    <name evidence="8" type="ORF">COHA_006576</name>
</gene>
<dbReference type="InterPro" id="IPR044868">
    <property type="entry name" value="Rpn13/ADRM1_Pru"/>
</dbReference>
<protein>
    <recommendedName>
        <fullName evidence="10">Regulatory particle non-ATPase 13</fullName>
    </recommendedName>
</protein>
<dbReference type="PROSITE" id="PS51916">
    <property type="entry name" value="DEUBAD"/>
    <property type="match status" value="1"/>
</dbReference>
<dbReference type="InterPro" id="IPR032368">
    <property type="entry name" value="RPN13_DEUBAD"/>
</dbReference>
<dbReference type="GO" id="GO:0061133">
    <property type="term" value="F:endopeptidase activator activity"/>
    <property type="evidence" value="ECO:0007669"/>
    <property type="project" value="TreeGrafter"/>
</dbReference>
<evidence type="ECO:0000259" key="7">
    <source>
        <dbReference type="PROSITE" id="PS51917"/>
    </source>
</evidence>
<reference evidence="8" key="1">
    <citation type="submission" date="2020-11" db="EMBL/GenBank/DDBJ databases">
        <title>Chlorella ohadii genome sequencing and assembly.</title>
        <authorList>
            <person name="Murik O."/>
            <person name="Treves H."/>
            <person name="Kedem I."/>
            <person name="Shotland Y."/>
            <person name="Kaplan A."/>
        </authorList>
    </citation>
    <scope>NUCLEOTIDE SEQUENCE</scope>
    <source>
        <strain evidence="8">1</strain>
    </source>
</reference>
<keyword evidence="4" id="KW-0647">Proteasome</keyword>
<keyword evidence="5" id="KW-0539">Nucleus</keyword>
<dbReference type="PANTHER" id="PTHR12225:SF0">
    <property type="entry name" value="PROTEASOMAL UBIQUITIN RECEPTOR ADRM1"/>
    <property type="match status" value="1"/>
</dbReference>